<dbReference type="OrthoDB" id="4589391at2759"/>
<dbReference type="RefSeq" id="XP_001219516.1">
    <property type="nucleotide sequence ID" value="XM_001219515.1"/>
</dbReference>
<sequence>MTQQRRVQDSPNRRWPRERDDGVYALLTNWITEKKIQDTAKQSPPRWKGVTEEEFGRSTGLSTVERVRFRIPTREGITRATALISLASQEEAKKACEEGVLWQAQLSDCEPYWGALQATQCYKCWGWGHTQRFCKGKATCPRCAAGVHGGGGRGQGRPNALPWKIGSHLGVRPVEGGTRPGYGGARKQLKPGVRQGRHTFSGRGPLSWPFRTNNNDNSHYNRCGILPSRGSKTQWRKPTMASKKQEKGSGSGVDPPASL</sequence>
<dbReference type="AlphaFoldDB" id="Q2HHK9"/>
<dbReference type="VEuPathDB" id="FungiDB:CHGG_00295"/>
<accession>Q2HHK9</accession>
<feature type="region of interest" description="Disordered" evidence="1">
    <location>
        <begin position="176"/>
        <end position="259"/>
    </location>
</feature>
<proteinExistence type="predicted"/>
<gene>
    <name evidence="2" type="ORF">CHGG_00295</name>
</gene>
<dbReference type="EMBL" id="CH408029">
    <property type="protein sequence ID" value="EAQ92060.1"/>
    <property type="molecule type" value="Genomic_DNA"/>
</dbReference>
<reference evidence="3" key="1">
    <citation type="journal article" date="2015" name="Genome Announc.">
        <title>Draft genome sequence of the cellulolytic fungus Chaetomium globosum.</title>
        <authorList>
            <person name="Cuomo C.A."/>
            <person name="Untereiner W.A."/>
            <person name="Ma L.-J."/>
            <person name="Grabherr M."/>
            <person name="Birren B.W."/>
        </authorList>
    </citation>
    <scope>NUCLEOTIDE SEQUENCE [LARGE SCALE GENOMIC DNA]</scope>
    <source>
        <strain evidence="3">ATCC 6205 / CBS 148.51 / DSM 1962 / NBRC 6347 / NRRL 1970</strain>
    </source>
</reference>
<dbReference type="GeneID" id="4386548"/>
<dbReference type="HOGENOM" id="CLU_1073629_0_0_1"/>
<feature type="region of interest" description="Disordered" evidence="1">
    <location>
        <begin position="1"/>
        <end position="20"/>
    </location>
</feature>
<evidence type="ECO:0000256" key="1">
    <source>
        <dbReference type="SAM" id="MobiDB-lite"/>
    </source>
</evidence>
<feature type="compositionally biased region" description="Polar residues" evidence="1">
    <location>
        <begin position="210"/>
        <end position="220"/>
    </location>
</feature>
<organism evidence="2 3">
    <name type="scientific">Chaetomium globosum (strain ATCC 6205 / CBS 148.51 / DSM 1962 / NBRC 6347 / NRRL 1970)</name>
    <name type="common">Soil fungus</name>
    <dbReference type="NCBI Taxonomy" id="306901"/>
    <lineage>
        <taxon>Eukaryota</taxon>
        <taxon>Fungi</taxon>
        <taxon>Dikarya</taxon>
        <taxon>Ascomycota</taxon>
        <taxon>Pezizomycotina</taxon>
        <taxon>Sordariomycetes</taxon>
        <taxon>Sordariomycetidae</taxon>
        <taxon>Sordariales</taxon>
        <taxon>Chaetomiaceae</taxon>
        <taxon>Chaetomium</taxon>
    </lineage>
</organism>
<name>Q2HHK9_CHAGB</name>
<keyword evidence="3" id="KW-1185">Reference proteome</keyword>
<protein>
    <recommendedName>
        <fullName evidence="4">CCHC-type domain-containing protein</fullName>
    </recommendedName>
</protein>
<evidence type="ECO:0008006" key="4">
    <source>
        <dbReference type="Google" id="ProtNLM"/>
    </source>
</evidence>
<evidence type="ECO:0000313" key="2">
    <source>
        <dbReference type="EMBL" id="EAQ92060.1"/>
    </source>
</evidence>
<dbReference type="InParanoid" id="Q2HHK9"/>
<evidence type="ECO:0000313" key="3">
    <source>
        <dbReference type="Proteomes" id="UP000001056"/>
    </source>
</evidence>
<dbReference type="Proteomes" id="UP000001056">
    <property type="component" value="Unassembled WGS sequence"/>
</dbReference>